<keyword evidence="6" id="KW-0862">Zinc</keyword>
<keyword evidence="10" id="KW-0804">Transcription</keyword>
<dbReference type="SUPFAM" id="SSF57884">
    <property type="entry name" value="Ada DNA repair protein, N-terminal domain (N-Ada 10)"/>
    <property type="match status" value="1"/>
</dbReference>
<keyword evidence="2 14" id="KW-0489">Methyltransferase</keyword>
<dbReference type="AlphaFoldDB" id="A0A1X7LGY3"/>
<sequence>MNHLDHGTEVNPIKSNTKSIITDHNKDDHNAQEVKAIVRGPIPAAAVPDHMWQAVIANDRAYDGQFFYGVTSTRIFCRPSCKSRPPKKEHVFIFQHAEQALQAEFRPCKRCKPTGVRLPEQEWIDIVKTYIDDHYASPVTLNTLADISHSSPYHLQRTFKRLMGISPNAYVQEVRIQHAKERLRGTKESIADIGAKVGMDNVSYFVTLFKQKTGMTPSAYRENKASNTMNDVCTPD</sequence>
<dbReference type="Gene3D" id="3.40.10.10">
    <property type="entry name" value="DNA Methylphosphotriester Repair Domain"/>
    <property type="match status" value="1"/>
</dbReference>
<dbReference type="Pfam" id="PF12833">
    <property type="entry name" value="HTH_18"/>
    <property type="match status" value="1"/>
</dbReference>
<dbReference type="PANTHER" id="PTHR43280">
    <property type="entry name" value="ARAC-FAMILY TRANSCRIPTIONAL REGULATOR"/>
    <property type="match status" value="1"/>
</dbReference>
<evidence type="ECO:0000256" key="11">
    <source>
        <dbReference type="ARBA" id="ARBA00023204"/>
    </source>
</evidence>
<protein>
    <submittedName>
        <fullName evidence="14">AraC family transcriptional regulator, regulatory protein of adaptative response / methylphosphotriester-DNA alkyltransferase methyltransferase</fullName>
    </submittedName>
</protein>
<keyword evidence="15" id="KW-1185">Reference proteome</keyword>
<dbReference type="Proteomes" id="UP000193834">
    <property type="component" value="Unassembled WGS sequence"/>
</dbReference>
<dbReference type="InterPro" id="IPR018060">
    <property type="entry name" value="HTH_AraC"/>
</dbReference>
<evidence type="ECO:0000256" key="5">
    <source>
        <dbReference type="ARBA" id="ARBA00022763"/>
    </source>
</evidence>
<feature type="domain" description="HTH araC/xylS-type" evidence="13">
    <location>
        <begin position="125"/>
        <end position="223"/>
    </location>
</feature>
<evidence type="ECO:0000256" key="6">
    <source>
        <dbReference type="ARBA" id="ARBA00022833"/>
    </source>
</evidence>
<name>A0A1X7LGY3_9BACL</name>
<dbReference type="InterPro" id="IPR020449">
    <property type="entry name" value="Tscrpt_reg_AraC-type_HTH"/>
</dbReference>
<proteinExistence type="predicted"/>
<keyword evidence="3 14" id="KW-0808">Transferase</keyword>
<keyword evidence="7" id="KW-0805">Transcription regulation</keyword>
<keyword evidence="4" id="KW-0479">Metal-binding</keyword>
<evidence type="ECO:0000313" key="15">
    <source>
        <dbReference type="Proteomes" id="UP000193834"/>
    </source>
</evidence>
<gene>
    <name evidence="14" type="ORF">SAMN06295960_3423</name>
</gene>
<dbReference type="SUPFAM" id="SSF46689">
    <property type="entry name" value="Homeodomain-like"/>
    <property type="match status" value="2"/>
</dbReference>
<feature type="region of interest" description="Disordered" evidence="12">
    <location>
        <begin position="1"/>
        <end position="28"/>
    </location>
</feature>
<evidence type="ECO:0000256" key="7">
    <source>
        <dbReference type="ARBA" id="ARBA00023015"/>
    </source>
</evidence>
<dbReference type="GO" id="GO:0008168">
    <property type="term" value="F:methyltransferase activity"/>
    <property type="evidence" value="ECO:0007669"/>
    <property type="project" value="UniProtKB-KW"/>
</dbReference>
<dbReference type="GO" id="GO:0043565">
    <property type="term" value="F:sequence-specific DNA binding"/>
    <property type="evidence" value="ECO:0007669"/>
    <property type="project" value="InterPro"/>
</dbReference>
<dbReference type="Gene3D" id="1.10.10.60">
    <property type="entry name" value="Homeodomain-like"/>
    <property type="match status" value="2"/>
</dbReference>
<dbReference type="InterPro" id="IPR018062">
    <property type="entry name" value="HTH_AraC-typ_CS"/>
</dbReference>
<accession>A0A1X7LGY3</accession>
<evidence type="ECO:0000256" key="3">
    <source>
        <dbReference type="ARBA" id="ARBA00022679"/>
    </source>
</evidence>
<keyword evidence="11" id="KW-0234">DNA repair</keyword>
<dbReference type="GO" id="GO:0006281">
    <property type="term" value="P:DNA repair"/>
    <property type="evidence" value="ECO:0007669"/>
    <property type="project" value="UniProtKB-KW"/>
</dbReference>
<evidence type="ECO:0000256" key="9">
    <source>
        <dbReference type="ARBA" id="ARBA00023159"/>
    </source>
</evidence>
<dbReference type="InterPro" id="IPR009057">
    <property type="entry name" value="Homeodomain-like_sf"/>
</dbReference>
<evidence type="ECO:0000313" key="14">
    <source>
        <dbReference type="EMBL" id="SMG52940.1"/>
    </source>
</evidence>
<dbReference type="InterPro" id="IPR035451">
    <property type="entry name" value="Ada-like_dom_sf"/>
</dbReference>
<dbReference type="STRING" id="1852522.SAMN06295960_3423"/>
<dbReference type="PROSITE" id="PS01124">
    <property type="entry name" value="HTH_ARAC_FAMILY_2"/>
    <property type="match status" value="1"/>
</dbReference>
<comment type="cofactor">
    <cofactor evidence="1">
        <name>Zn(2+)</name>
        <dbReference type="ChEBI" id="CHEBI:29105"/>
    </cofactor>
</comment>
<keyword evidence="5" id="KW-0227">DNA damage</keyword>
<keyword evidence="8" id="KW-0238">DNA-binding</keyword>
<dbReference type="PANTHER" id="PTHR43280:SF28">
    <property type="entry name" value="HTH-TYPE TRANSCRIPTIONAL ACTIVATOR RHAS"/>
    <property type="match status" value="1"/>
</dbReference>
<dbReference type="PRINTS" id="PR00032">
    <property type="entry name" value="HTHARAC"/>
</dbReference>
<dbReference type="GO" id="GO:0032259">
    <property type="term" value="P:methylation"/>
    <property type="evidence" value="ECO:0007669"/>
    <property type="project" value="UniProtKB-KW"/>
</dbReference>
<evidence type="ECO:0000256" key="2">
    <source>
        <dbReference type="ARBA" id="ARBA00022603"/>
    </source>
</evidence>
<dbReference type="Pfam" id="PF02805">
    <property type="entry name" value="Ada_Zn_binding"/>
    <property type="match status" value="1"/>
</dbReference>
<dbReference type="SMART" id="SM00342">
    <property type="entry name" value="HTH_ARAC"/>
    <property type="match status" value="1"/>
</dbReference>
<dbReference type="GO" id="GO:0003700">
    <property type="term" value="F:DNA-binding transcription factor activity"/>
    <property type="evidence" value="ECO:0007669"/>
    <property type="project" value="InterPro"/>
</dbReference>
<evidence type="ECO:0000256" key="1">
    <source>
        <dbReference type="ARBA" id="ARBA00001947"/>
    </source>
</evidence>
<dbReference type="InterPro" id="IPR004026">
    <property type="entry name" value="Ada_DNA_repair_Zn-bd"/>
</dbReference>
<evidence type="ECO:0000256" key="10">
    <source>
        <dbReference type="ARBA" id="ARBA00023163"/>
    </source>
</evidence>
<dbReference type="PROSITE" id="PS00041">
    <property type="entry name" value="HTH_ARAC_FAMILY_1"/>
    <property type="match status" value="1"/>
</dbReference>
<evidence type="ECO:0000256" key="8">
    <source>
        <dbReference type="ARBA" id="ARBA00023125"/>
    </source>
</evidence>
<evidence type="ECO:0000256" key="4">
    <source>
        <dbReference type="ARBA" id="ARBA00022723"/>
    </source>
</evidence>
<dbReference type="EMBL" id="FXAZ01000005">
    <property type="protein sequence ID" value="SMG52940.1"/>
    <property type="molecule type" value="Genomic_DNA"/>
</dbReference>
<organism evidence="14 15">
    <name type="scientific">Paenibacillus aquistagni</name>
    <dbReference type="NCBI Taxonomy" id="1852522"/>
    <lineage>
        <taxon>Bacteria</taxon>
        <taxon>Bacillati</taxon>
        <taxon>Bacillota</taxon>
        <taxon>Bacilli</taxon>
        <taxon>Bacillales</taxon>
        <taxon>Paenibacillaceae</taxon>
        <taxon>Paenibacillus</taxon>
    </lineage>
</organism>
<keyword evidence="9" id="KW-0010">Activator</keyword>
<reference evidence="14 15" key="1">
    <citation type="submission" date="2017-04" db="EMBL/GenBank/DDBJ databases">
        <authorList>
            <person name="Afonso C.L."/>
            <person name="Miller P.J."/>
            <person name="Scott M.A."/>
            <person name="Spackman E."/>
            <person name="Goraichik I."/>
            <person name="Dimitrov K.M."/>
            <person name="Suarez D.L."/>
            <person name="Swayne D.E."/>
        </authorList>
    </citation>
    <scope>NUCLEOTIDE SEQUENCE [LARGE SCALE GENOMIC DNA]</scope>
    <source>
        <strain evidence="14 15">11</strain>
    </source>
</reference>
<evidence type="ECO:0000259" key="13">
    <source>
        <dbReference type="PROSITE" id="PS01124"/>
    </source>
</evidence>
<dbReference type="GO" id="GO:0008270">
    <property type="term" value="F:zinc ion binding"/>
    <property type="evidence" value="ECO:0007669"/>
    <property type="project" value="InterPro"/>
</dbReference>
<evidence type="ECO:0000256" key="12">
    <source>
        <dbReference type="SAM" id="MobiDB-lite"/>
    </source>
</evidence>